<gene>
    <name evidence="2" type="ORF">HPB48_003754</name>
</gene>
<keyword evidence="3" id="KW-1185">Reference proteome</keyword>
<dbReference type="VEuPathDB" id="VectorBase:HLOH_063802"/>
<dbReference type="OrthoDB" id="10035668at2759"/>
<organism evidence="2 3">
    <name type="scientific">Haemaphysalis longicornis</name>
    <name type="common">Bush tick</name>
    <dbReference type="NCBI Taxonomy" id="44386"/>
    <lineage>
        <taxon>Eukaryota</taxon>
        <taxon>Metazoa</taxon>
        <taxon>Ecdysozoa</taxon>
        <taxon>Arthropoda</taxon>
        <taxon>Chelicerata</taxon>
        <taxon>Arachnida</taxon>
        <taxon>Acari</taxon>
        <taxon>Parasitiformes</taxon>
        <taxon>Ixodida</taxon>
        <taxon>Ixodoidea</taxon>
        <taxon>Ixodidae</taxon>
        <taxon>Haemaphysalinae</taxon>
        <taxon>Haemaphysalis</taxon>
    </lineage>
</organism>
<evidence type="ECO:0000313" key="2">
    <source>
        <dbReference type="EMBL" id="KAH9361837.1"/>
    </source>
</evidence>
<reference evidence="2 3" key="1">
    <citation type="journal article" date="2020" name="Cell">
        <title>Large-Scale Comparative Analyses of Tick Genomes Elucidate Their Genetic Diversity and Vector Capacities.</title>
        <authorList>
            <consortium name="Tick Genome and Microbiome Consortium (TIGMIC)"/>
            <person name="Jia N."/>
            <person name="Wang J."/>
            <person name="Shi W."/>
            <person name="Du L."/>
            <person name="Sun Y."/>
            <person name="Zhan W."/>
            <person name="Jiang J.F."/>
            <person name="Wang Q."/>
            <person name="Zhang B."/>
            <person name="Ji P."/>
            <person name="Bell-Sakyi L."/>
            <person name="Cui X.M."/>
            <person name="Yuan T.T."/>
            <person name="Jiang B.G."/>
            <person name="Yang W.F."/>
            <person name="Lam T.T."/>
            <person name="Chang Q.C."/>
            <person name="Ding S.J."/>
            <person name="Wang X.J."/>
            <person name="Zhu J.G."/>
            <person name="Ruan X.D."/>
            <person name="Zhao L."/>
            <person name="Wei J.T."/>
            <person name="Ye R.Z."/>
            <person name="Que T.C."/>
            <person name="Du C.H."/>
            <person name="Zhou Y.H."/>
            <person name="Cheng J.X."/>
            <person name="Dai P.F."/>
            <person name="Guo W.B."/>
            <person name="Han X.H."/>
            <person name="Huang E.J."/>
            <person name="Li L.F."/>
            <person name="Wei W."/>
            <person name="Gao Y.C."/>
            <person name="Liu J.Z."/>
            <person name="Shao H.Z."/>
            <person name="Wang X."/>
            <person name="Wang C.C."/>
            <person name="Yang T.C."/>
            <person name="Huo Q.B."/>
            <person name="Li W."/>
            <person name="Chen H.Y."/>
            <person name="Chen S.E."/>
            <person name="Zhou L.G."/>
            <person name="Ni X.B."/>
            <person name="Tian J.H."/>
            <person name="Sheng Y."/>
            <person name="Liu T."/>
            <person name="Pan Y.S."/>
            <person name="Xia L.Y."/>
            <person name="Li J."/>
            <person name="Zhao F."/>
            <person name="Cao W.C."/>
        </authorList>
    </citation>
    <scope>NUCLEOTIDE SEQUENCE [LARGE SCALE GENOMIC DNA]</scope>
    <source>
        <strain evidence="2">HaeL-2018</strain>
    </source>
</reference>
<sequence length="226" mass="25469">MFKRSPSPSPFVSDGSLALSGLYFFPLLSSFSSFTRALCVRAYISARVCSEMSCGSRRHFTATFKLKAFESPSRMGIWRRNASLAFRRKVCGTGEARKLSSACATLGKNRSVDVKRCTPSWRTKWRTSSGNFVHDRSRLQRKPPMDRLRELYNEWIAGDKEQTHTGRLQRPSLAIVSSWVSLSWQSLPDDMVARAFRKCSISNAPNGKKDDSEKQSSSDDSESSDE</sequence>
<dbReference type="EMBL" id="JABSTR010000001">
    <property type="protein sequence ID" value="KAH9361837.1"/>
    <property type="molecule type" value="Genomic_DNA"/>
</dbReference>
<evidence type="ECO:0000256" key="1">
    <source>
        <dbReference type="SAM" id="MobiDB-lite"/>
    </source>
</evidence>
<dbReference type="AlphaFoldDB" id="A0A9J6FFT1"/>
<comment type="caution">
    <text evidence="2">The sequence shown here is derived from an EMBL/GenBank/DDBJ whole genome shotgun (WGS) entry which is preliminary data.</text>
</comment>
<name>A0A9J6FFT1_HAELO</name>
<evidence type="ECO:0000313" key="3">
    <source>
        <dbReference type="Proteomes" id="UP000821853"/>
    </source>
</evidence>
<accession>A0A9J6FFT1</accession>
<feature type="compositionally biased region" description="Basic and acidic residues" evidence="1">
    <location>
        <begin position="207"/>
        <end position="217"/>
    </location>
</feature>
<protein>
    <submittedName>
        <fullName evidence="2">Uncharacterized protein</fullName>
    </submittedName>
</protein>
<dbReference type="Proteomes" id="UP000821853">
    <property type="component" value="Chromosome 1"/>
</dbReference>
<feature type="region of interest" description="Disordered" evidence="1">
    <location>
        <begin position="201"/>
        <end position="226"/>
    </location>
</feature>
<proteinExistence type="predicted"/>